<evidence type="ECO:0000313" key="3">
    <source>
        <dbReference type="EMBL" id="POS83479.1"/>
    </source>
</evidence>
<proteinExistence type="predicted"/>
<dbReference type="GO" id="GO:0003676">
    <property type="term" value="F:nucleic acid binding"/>
    <property type="evidence" value="ECO:0007669"/>
    <property type="project" value="InterPro"/>
</dbReference>
<feature type="region of interest" description="Disordered" evidence="1">
    <location>
        <begin position="646"/>
        <end position="675"/>
    </location>
</feature>
<gene>
    <name evidence="3" type="ORF">EPUL_004210</name>
</gene>
<reference evidence="3 4" key="1">
    <citation type="submission" date="2017-10" db="EMBL/GenBank/DDBJ databases">
        <title>Development of genomic resources for the powdery mildew, Erysiphe pulchra.</title>
        <authorList>
            <person name="Wadl P.A."/>
            <person name="Mack B.M."/>
            <person name="Moore G."/>
            <person name="Beltz S.B."/>
        </authorList>
    </citation>
    <scope>NUCLEOTIDE SEQUENCE [LARGE SCALE GENOMIC DNA]</scope>
    <source>
        <strain evidence="3">Cflorida</strain>
    </source>
</reference>
<evidence type="ECO:0000259" key="2">
    <source>
        <dbReference type="Pfam" id="PF07727"/>
    </source>
</evidence>
<keyword evidence="4" id="KW-1185">Reference proteome</keyword>
<feature type="compositionally biased region" description="Acidic residues" evidence="1">
    <location>
        <begin position="998"/>
        <end position="1012"/>
    </location>
</feature>
<feature type="region of interest" description="Disordered" evidence="1">
    <location>
        <begin position="695"/>
        <end position="717"/>
    </location>
</feature>
<dbReference type="STRING" id="225359.A0A2S4PN58"/>
<protein>
    <recommendedName>
        <fullName evidence="2">Reverse transcriptase Ty1/copia-type domain-containing protein</fullName>
    </recommendedName>
</protein>
<sequence>MPNNHTSSHNPVLTLMKAYTEEQKYAGTPSESLDLKYKIFTDLCNIIDIPINQRNSAFKVMLKDAALQNYHTTFNSENLLDLSTLYQTIKSNFEGKEYQQSMFVKWNEMSLKTTLKDIESSEVEIALNTLITNLRQIQMSLSPEFQSDKFLFTNILQACRAHPSCSIACSTVMDDTVATLTNRLRSNIATWKSQQNLAIEQYFEHNDNEANVHFTDRRYKRNQRTERQPRRRLKDAFTLNDPPYNPKNNHRFVAETHFDESTIDVFIHHYEGIDPDEDRSLVHAFDAFLTIKQDSDSKIPYIPDQFFHTKFGILDFTLAQNTAQQLYLSSRTHSYGLRTPTRDKLDYLYYIKLATMASVISGQYDLTWRKIVDNKEIATEKDVNDFKKAICIYFVSDQEQTYPNIHSDLRNLTQGSNEPLQKYYQRSLDILSRSHCRDEPLAGSGDECLNPLEVVFLSVVITSFVEGIYDPELRSNLLSKSNHSYRSLHGAYEAIKGTQESMMKFGEIEIRIAEKYELEKFREIYSHGSPISAPVARLSQQNYREPERLYSLRNALPPHHTHQTLMKISDRALHKDQISNNYTYVQLANKNFESKRPENRGSNFKSKSKTQSPMALNILKFEELTFEDFGHTQFSSKPCVISFDDEKTGSKDLNPGRVATEDSPHRDENSVEGDDLNSYCNLPNLAAYLNEGVNPRKHGRADKEDILNQDEPTPKSAKKAYRRCQRALQHLHEIVCRSGKGLINYTKLAKEIQVNVSLLDLFQISPELSKAFRKLSIRLVQKRGAKEAKVNNVAVDHEVRNIGSNSLNNIISFVNMGERAFCVPAVIRTKKYGRFVDVRLPPSVAQADSGSDMVVISYGLIKYLNLPIKLLSENGFSDLTMNVANGTSSPLKYFISFQINFLGISRHIEAFMRPVNSKNEQQFHLLLGLPWLHDANAKIYIRDSIIKIDDPDRSEKIVQIQDPEFMQSSHHKLILNPKHLKNKMSKKNCSESSGVDIDNSETETESESESESDISLNEEHFEDNDLHQESKKKSLAGTAQAFEKSRLVVQAYKDRDKSTILIQAPTIQRASQRLLLAIAITKNLQIFTRDISQAYTQSKSNLTREIFVKPPKELNLPDDVILKVLKPLYGTAEAGTHWFQTYHAHHIKNLDLKESARDACFLFNNDAVVAPQTDDTLFACNEKYLSKEQTKPVEKWTLETSLNFNGALLSILKDKEYSYITITQSSHCEKLCLATNPTEYVVQRARAAYISSVCQPQAAFDLSRAAQVMKPTTKDIAALNRRIQWQINKKNMGLKFVMLKQDSLRLVVFSDSSFANNPDYSSQIGFVIVLADTDDNCNIIQWSSIKCKRVTRSVLASELYAMINGFDAACVLKHTFDLMIGKPIPLSLCVDSFSLYECLVKLGTTREKRLMTDISAIRQAYERREIIEVIWIKGESNVADSMTKSVGNKALNRIIATNKLELERKSWIQIEYKATIGTLPTISQCQICTTRFREATKSIVLQNQPQPELKTVLEISSDSEPTHQISSIIECVSSSDTTSVPNLTEQQENYDLSLSLHNRPKRSSKSIERYGSLVYHGPKLPTREEHDTEQDKLNLAELNQDDVAQYALALVASTVPEITEEPKSIKDAFQRQDEE</sequence>
<dbReference type="OrthoDB" id="4774312at2759"/>
<dbReference type="Pfam" id="PF07727">
    <property type="entry name" value="RVT_2"/>
    <property type="match status" value="1"/>
</dbReference>
<name>A0A2S4PN58_9PEZI</name>
<dbReference type="CDD" id="cd00303">
    <property type="entry name" value="retropepsin_like"/>
    <property type="match status" value="1"/>
</dbReference>
<dbReference type="InterPro" id="IPR021109">
    <property type="entry name" value="Peptidase_aspartic_dom_sf"/>
</dbReference>
<dbReference type="InterPro" id="IPR036397">
    <property type="entry name" value="RNaseH_sf"/>
</dbReference>
<feature type="compositionally biased region" description="Basic and acidic residues" evidence="1">
    <location>
        <begin position="659"/>
        <end position="669"/>
    </location>
</feature>
<dbReference type="Gene3D" id="2.40.70.10">
    <property type="entry name" value="Acid Proteases"/>
    <property type="match status" value="1"/>
</dbReference>
<dbReference type="Proteomes" id="UP000237438">
    <property type="component" value="Unassembled WGS sequence"/>
</dbReference>
<dbReference type="InterPro" id="IPR013103">
    <property type="entry name" value="RVT_2"/>
</dbReference>
<feature type="domain" description="Reverse transcriptase Ty1/copia-type" evidence="2">
    <location>
        <begin position="1040"/>
        <end position="1183"/>
    </location>
</feature>
<evidence type="ECO:0000313" key="4">
    <source>
        <dbReference type="Proteomes" id="UP000237438"/>
    </source>
</evidence>
<dbReference type="EMBL" id="PEDP01001551">
    <property type="protein sequence ID" value="POS83479.1"/>
    <property type="molecule type" value="Genomic_DNA"/>
</dbReference>
<comment type="caution">
    <text evidence="3">The sequence shown here is derived from an EMBL/GenBank/DDBJ whole genome shotgun (WGS) entry which is preliminary data.</text>
</comment>
<feature type="region of interest" description="Disordered" evidence="1">
    <location>
        <begin position="984"/>
        <end position="1015"/>
    </location>
</feature>
<dbReference type="Gene3D" id="3.30.420.10">
    <property type="entry name" value="Ribonuclease H-like superfamily/Ribonuclease H"/>
    <property type="match status" value="1"/>
</dbReference>
<accession>A0A2S4PN58</accession>
<organism evidence="3 4">
    <name type="scientific">Erysiphe pulchra</name>
    <dbReference type="NCBI Taxonomy" id="225359"/>
    <lineage>
        <taxon>Eukaryota</taxon>
        <taxon>Fungi</taxon>
        <taxon>Dikarya</taxon>
        <taxon>Ascomycota</taxon>
        <taxon>Pezizomycotina</taxon>
        <taxon>Leotiomycetes</taxon>
        <taxon>Erysiphales</taxon>
        <taxon>Erysiphaceae</taxon>
        <taxon>Erysiphe</taxon>
    </lineage>
</organism>
<evidence type="ECO:0000256" key="1">
    <source>
        <dbReference type="SAM" id="MobiDB-lite"/>
    </source>
</evidence>